<dbReference type="SUPFAM" id="SSF54001">
    <property type="entry name" value="Cysteine proteinases"/>
    <property type="match status" value="1"/>
</dbReference>
<dbReference type="EMBL" id="DXBR01000109">
    <property type="protein sequence ID" value="HIZ40630.1"/>
    <property type="molecule type" value="Genomic_DNA"/>
</dbReference>
<protein>
    <submittedName>
        <fullName evidence="8">C40 family peptidase</fullName>
    </submittedName>
</protein>
<dbReference type="InterPro" id="IPR052354">
    <property type="entry name" value="Cell_Wall_Dynamics_Protein"/>
</dbReference>
<evidence type="ECO:0000256" key="2">
    <source>
        <dbReference type="ARBA" id="ARBA00022670"/>
    </source>
</evidence>
<evidence type="ECO:0000256" key="1">
    <source>
        <dbReference type="ARBA" id="ARBA00007074"/>
    </source>
</evidence>
<dbReference type="Pfam" id="PF08239">
    <property type="entry name" value="SH3_3"/>
    <property type="match status" value="2"/>
</dbReference>
<gene>
    <name evidence="8" type="ORF">H9968_12070</name>
</gene>
<dbReference type="InterPro" id="IPR003646">
    <property type="entry name" value="SH3-like_bac-type"/>
</dbReference>
<evidence type="ECO:0000313" key="8">
    <source>
        <dbReference type="EMBL" id="HIZ40630.1"/>
    </source>
</evidence>
<evidence type="ECO:0000259" key="6">
    <source>
        <dbReference type="PROSITE" id="PS51781"/>
    </source>
</evidence>
<dbReference type="PANTHER" id="PTHR34408:SF1">
    <property type="entry name" value="GLYCOSYL HYDROLASE FAMILY 19 DOMAIN-CONTAINING PROTEIN HI_1415"/>
    <property type="match status" value="1"/>
</dbReference>
<dbReference type="PROSITE" id="PS51781">
    <property type="entry name" value="SH3B"/>
    <property type="match status" value="1"/>
</dbReference>
<dbReference type="Gene3D" id="2.30.30.40">
    <property type="entry name" value="SH3 Domains"/>
    <property type="match status" value="2"/>
</dbReference>
<feature type="region of interest" description="Disordered" evidence="5">
    <location>
        <begin position="1"/>
        <end position="20"/>
    </location>
</feature>
<keyword evidence="4" id="KW-0788">Thiol protease</keyword>
<evidence type="ECO:0000256" key="5">
    <source>
        <dbReference type="SAM" id="MobiDB-lite"/>
    </source>
</evidence>
<accession>A0A9D2ENL3</accession>
<evidence type="ECO:0000313" key="9">
    <source>
        <dbReference type="Proteomes" id="UP000824049"/>
    </source>
</evidence>
<name>A0A9D2ENL3_9FIRM</name>
<organism evidence="8 9">
    <name type="scientific">Candidatus Anaerobutyricum stercoris</name>
    <dbReference type="NCBI Taxonomy" id="2838457"/>
    <lineage>
        <taxon>Bacteria</taxon>
        <taxon>Bacillati</taxon>
        <taxon>Bacillota</taxon>
        <taxon>Clostridia</taxon>
        <taxon>Lachnospirales</taxon>
        <taxon>Lachnospiraceae</taxon>
        <taxon>Anaerobutyricum</taxon>
    </lineage>
</organism>
<evidence type="ECO:0000256" key="4">
    <source>
        <dbReference type="ARBA" id="ARBA00022807"/>
    </source>
</evidence>
<dbReference type="Pfam" id="PF00877">
    <property type="entry name" value="NLPC_P60"/>
    <property type="match status" value="1"/>
</dbReference>
<evidence type="ECO:0000259" key="7">
    <source>
        <dbReference type="PROSITE" id="PS51935"/>
    </source>
</evidence>
<dbReference type="PANTHER" id="PTHR34408">
    <property type="entry name" value="FAMILY PROTEIN, PUTATIVE-RELATED"/>
    <property type="match status" value="1"/>
</dbReference>
<dbReference type="Gene3D" id="3.90.1720.10">
    <property type="entry name" value="endopeptidase domain like (from Nostoc punctiforme)"/>
    <property type="match status" value="1"/>
</dbReference>
<dbReference type="InterPro" id="IPR038765">
    <property type="entry name" value="Papain-like_cys_pep_sf"/>
</dbReference>
<dbReference type="GO" id="GO:0008234">
    <property type="term" value="F:cysteine-type peptidase activity"/>
    <property type="evidence" value="ECO:0007669"/>
    <property type="project" value="UniProtKB-KW"/>
</dbReference>
<reference evidence="8" key="1">
    <citation type="journal article" date="2021" name="PeerJ">
        <title>Extensive microbial diversity within the chicken gut microbiome revealed by metagenomics and culture.</title>
        <authorList>
            <person name="Gilroy R."/>
            <person name="Ravi A."/>
            <person name="Getino M."/>
            <person name="Pursley I."/>
            <person name="Horton D.L."/>
            <person name="Alikhan N.F."/>
            <person name="Baker D."/>
            <person name="Gharbi K."/>
            <person name="Hall N."/>
            <person name="Watson M."/>
            <person name="Adriaenssens E.M."/>
            <person name="Foster-Nyarko E."/>
            <person name="Jarju S."/>
            <person name="Secka A."/>
            <person name="Antonio M."/>
            <person name="Oren A."/>
            <person name="Chaudhuri R.R."/>
            <person name="La Ragione R."/>
            <person name="Hildebrand F."/>
            <person name="Pallen M.J."/>
        </authorList>
    </citation>
    <scope>NUCLEOTIDE SEQUENCE</scope>
    <source>
        <strain evidence="8">CHK179-28034</strain>
    </source>
</reference>
<keyword evidence="2" id="KW-0645">Protease</keyword>
<dbReference type="GO" id="GO:0006508">
    <property type="term" value="P:proteolysis"/>
    <property type="evidence" value="ECO:0007669"/>
    <property type="project" value="UniProtKB-KW"/>
</dbReference>
<reference evidence="8" key="2">
    <citation type="submission" date="2021-04" db="EMBL/GenBank/DDBJ databases">
        <authorList>
            <person name="Gilroy R."/>
        </authorList>
    </citation>
    <scope>NUCLEOTIDE SEQUENCE</scope>
    <source>
        <strain evidence="8">CHK179-28034</strain>
    </source>
</reference>
<proteinExistence type="inferred from homology"/>
<keyword evidence="3" id="KW-0378">Hydrolase</keyword>
<comment type="caution">
    <text evidence="8">The sequence shown here is derived from an EMBL/GenBank/DDBJ whole genome shotgun (WGS) entry which is preliminary data.</text>
</comment>
<sequence length="349" mass="37612">MNHVTAHTRQAAGPAQTSRRRHALKIRAARRNMGRIVSVCLAACCLFSVHLLSSAGSARQLYTTDGVNVRSQPSSESSVYFAIPAGTAVARTGQSGNWIAVNVDGVDGYIYKDYLSENPDSAYEASADTGETADADHSFINSTEVNLRAEANSHCSVLAVLDANETVAVLSTEGNWTRILRQNGQEGYVYSIYLGDNKPAAEESEEADVQISREDCIDKFRSLAISYAEGRIGDTYSQELRDTDGYADCSSLVRDSFLSASGILIGNTTTDQADTMSGYFYDVNKITDAAPGDLLYHLSGDHHAGIYLGSGQVLHASQNAGTVKISSYSDESSYWEYGCNAAAYCFDAQ</sequence>
<dbReference type="PROSITE" id="PS51935">
    <property type="entry name" value="NLPC_P60"/>
    <property type="match status" value="1"/>
</dbReference>
<feature type="domain" description="NlpC/P60" evidence="7">
    <location>
        <begin position="218"/>
        <end position="346"/>
    </location>
</feature>
<evidence type="ECO:0000256" key="3">
    <source>
        <dbReference type="ARBA" id="ARBA00022801"/>
    </source>
</evidence>
<dbReference type="Proteomes" id="UP000824049">
    <property type="component" value="Unassembled WGS sequence"/>
</dbReference>
<dbReference type="InterPro" id="IPR000064">
    <property type="entry name" value="NLP_P60_dom"/>
</dbReference>
<feature type="domain" description="SH3b" evidence="6">
    <location>
        <begin position="135"/>
        <end position="198"/>
    </location>
</feature>
<comment type="similarity">
    <text evidence="1">Belongs to the peptidase C40 family.</text>
</comment>
<dbReference type="AlphaFoldDB" id="A0A9D2ENL3"/>
<dbReference type="SMART" id="SM00287">
    <property type="entry name" value="SH3b"/>
    <property type="match status" value="2"/>
</dbReference>